<reference evidence="5" key="1">
    <citation type="journal article" date="2012" name="J. Microbiol. Biotechnol.">
        <title>Ramlibacter ginsenosidimutans sp. nov., with ginsenoside-converting activity.</title>
        <authorList>
            <person name="Wang L."/>
            <person name="An D.S."/>
            <person name="Kim S.G."/>
            <person name="Jin F.X."/>
            <person name="Kim S.C."/>
            <person name="Lee S.T."/>
            <person name="Im W.T."/>
        </authorList>
    </citation>
    <scope>NUCLEOTIDE SEQUENCE</scope>
    <source>
        <strain evidence="5">KACC 17527</strain>
    </source>
</reference>
<keyword evidence="5" id="KW-0223">Dioxygenase</keyword>
<dbReference type="PANTHER" id="PTHR10696">
    <property type="entry name" value="GAMMA-BUTYROBETAINE HYDROXYLASE-RELATED"/>
    <property type="match status" value="1"/>
</dbReference>
<comment type="caution">
    <text evidence="5">The sequence shown here is derived from an EMBL/GenBank/DDBJ whole genome shotgun (WGS) entry which is preliminary data.</text>
</comment>
<dbReference type="PANTHER" id="PTHR10696:SF56">
    <property type="entry name" value="TAUD_TFDA-LIKE DOMAIN-CONTAINING PROTEIN"/>
    <property type="match status" value="1"/>
</dbReference>
<gene>
    <name evidence="5" type="ORF">JJB11_14100</name>
</gene>
<dbReference type="GO" id="GO:0017000">
    <property type="term" value="P:antibiotic biosynthetic process"/>
    <property type="evidence" value="ECO:0007669"/>
    <property type="project" value="UniProtKB-KW"/>
</dbReference>
<accession>A0A934TTR9</accession>
<protein>
    <submittedName>
        <fullName evidence="5">TauD/TfdA family dioxygenase</fullName>
    </submittedName>
</protein>
<dbReference type="SUPFAM" id="SSF51197">
    <property type="entry name" value="Clavaminate synthase-like"/>
    <property type="match status" value="1"/>
</dbReference>
<name>A0A934TTR9_9BURK</name>
<keyword evidence="2" id="KW-0560">Oxidoreductase</keyword>
<dbReference type="InterPro" id="IPR042098">
    <property type="entry name" value="TauD-like_sf"/>
</dbReference>
<dbReference type="GO" id="GO:0016706">
    <property type="term" value="F:2-oxoglutarate-dependent dioxygenase activity"/>
    <property type="evidence" value="ECO:0007669"/>
    <property type="project" value="UniProtKB-ARBA"/>
</dbReference>
<proteinExistence type="predicted"/>
<dbReference type="AlphaFoldDB" id="A0A934TTR9"/>
<reference evidence="5" key="2">
    <citation type="submission" date="2021-01" db="EMBL/GenBank/DDBJ databases">
        <authorList>
            <person name="Kang M."/>
        </authorList>
    </citation>
    <scope>NUCLEOTIDE SEQUENCE</scope>
    <source>
        <strain evidence="5">KACC 17527</strain>
    </source>
</reference>
<evidence type="ECO:0000256" key="2">
    <source>
        <dbReference type="ARBA" id="ARBA00023002"/>
    </source>
</evidence>
<keyword evidence="6" id="KW-1185">Reference proteome</keyword>
<feature type="domain" description="TauD/TfdA-like" evidence="4">
    <location>
        <begin position="49"/>
        <end position="306"/>
    </location>
</feature>
<dbReference type="InterPro" id="IPR050411">
    <property type="entry name" value="AlphaKG_dependent_hydroxylases"/>
</dbReference>
<evidence type="ECO:0000313" key="6">
    <source>
        <dbReference type="Proteomes" id="UP000630528"/>
    </source>
</evidence>
<dbReference type="Gene3D" id="3.60.130.10">
    <property type="entry name" value="Clavaminate synthase-like"/>
    <property type="match status" value="1"/>
</dbReference>
<dbReference type="InterPro" id="IPR003819">
    <property type="entry name" value="TauD/TfdA-like"/>
</dbReference>
<dbReference type="EMBL" id="JAEPWM010000005">
    <property type="protein sequence ID" value="MBK6007228.1"/>
    <property type="molecule type" value="Genomic_DNA"/>
</dbReference>
<dbReference type="Proteomes" id="UP000630528">
    <property type="component" value="Unassembled WGS sequence"/>
</dbReference>
<organism evidence="5 6">
    <name type="scientific">Ramlibacter ginsenosidimutans</name>
    <dbReference type="NCBI Taxonomy" id="502333"/>
    <lineage>
        <taxon>Bacteria</taxon>
        <taxon>Pseudomonadati</taxon>
        <taxon>Pseudomonadota</taxon>
        <taxon>Betaproteobacteria</taxon>
        <taxon>Burkholderiales</taxon>
        <taxon>Comamonadaceae</taxon>
        <taxon>Ramlibacter</taxon>
    </lineage>
</organism>
<dbReference type="RefSeq" id="WP_201172162.1">
    <property type="nucleotide sequence ID" value="NZ_JAEPWM010000005.1"/>
</dbReference>
<comment type="cofactor">
    <cofactor evidence="1">
        <name>Fe(2+)</name>
        <dbReference type="ChEBI" id="CHEBI:29033"/>
    </cofactor>
</comment>
<evidence type="ECO:0000259" key="4">
    <source>
        <dbReference type="Pfam" id="PF02668"/>
    </source>
</evidence>
<evidence type="ECO:0000256" key="3">
    <source>
        <dbReference type="ARBA" id="ARBA00023194"/>
    </source>
</evidence>
<evidence type="ECO:0000256" key="1">
    <source>
        <dbReference type="ARBA" id="ARBA00001954"/>
    </source>
</evidence>
<sequence length="378" mass="42451">MNDNQPRAWTADDAQRDTSWIQRLNAEEVAGFDAALAHAKAAGKPWLQMTAEDFPLPEPACAALKRAFATAQGRWGLCLLKGFPVDRWSEDDTKLAYWGMGLHTGVARTQNPKSQYMNDVRDEGAVYKAANGQSRGYNTKAGLDFHMDSGDIVGLLCRRTAMNGGESLVASTIAVAEELGRRRPDLLEVLKQPFYHHYQGSQDPLQPPYYACPIIGSDPAHFTMRVNRKNIVAAQRDFPELPRVTEQQWEAIDLLEQIMADPRWSYRMQLEQGDLQLVNNYVIVHSRTPFEDFPEADRKRHLLRLWLAVPDSQPLPADWAEYFIDTRPGSVRGGLRGSQSTAEFAAYEQRQAAALGMAWRPWAPVKRRADAPAAMQAA</sequence>
<evidence type="ECO:0000313" key="5">
    <source>
        <dbReference type="EMBL" id="MBK6007228.1"/>
    </source>
</evidence>
<dbReference type="Pfam" id="PF02668">
    <property type="entry name" value="TauD"/>
    <property type="match status" value="1"/>
</dbReference>
<keyword evidence="3" id="KW-0045">Antibiotic biosynthesis</keyword>